<evidence type="ECO:0000313" key="2">
    <source>
        <dbReference type="EMBL" id="SFI92984.1"/>
    </source>
</evidence>
<accession>A0A1I3M7G9</accession>
<proteinExistence type="predicted"/>
<evidence type="ECO:0008006" key="4">
    <source>
        <dbReference type="Google" id="ProtNLM"/>
    </source>
</evidence>
<dbReference type="RefSeq" id="WP_143090552.1">
    <property type="nucleotide sequence ID" value="NZ_FORI01000008.1"/>
</dbReference>
<keyword evidence="3" id="KW-1185">Reference proteome</keyword>
<reference evidence="3" key="1">
    <citation type="submission" date="2016-10" db="EMBL/GenBank/DDBJ databases">
        <authorList>
            <person name="Varghese N."/>
            <person name="Submissions S."/>
        </authorList>
    </citation>
    <scope>NUCLEOTIDE SEQUENCE [LARGE SCALE GENOMIC DNA]</scope>
    <source>
        <strain evidence="3">XBD1002</strain>
    </source>
</reference>
<feature type="chain" id="PRO_5010198569" description="DUF4843 domain-containing protein" evidence="1">
    <location>
        <begin position="29"/>
        <end position="244"/>
    </location>
</feature>
<evidence type="ECO:0000313" key="3">
    <source>
        <dbReference type="Proteomes" id="UP000182737"/>
    </source>
</evidence>
<dbReference type="OrthoDB" id="361618at2"/>
<gene>
    <name evidence="2" type="ORF">SAMN04487775_108102</name>
</gene>
<evidence type="ECO:0000256" key="1">
    <source>
        <dbReference type="SAM" id="SignalP"/>
    </source>
</evidence>
<dbReference type="AlphaFoldDB" id="A0A1I3M7G9"/>
<dbReference type="Proteomes" id="UP000182737">
    <property type="component" value="Unassembled WGS sequence"/>
</dbReference>
<name>A0A1I3M7G9_9SPIR</name>
<dbReference type="EMBL" id="FORI01000008">
    <property type="protein sequence ID" value="SFI92984.1"/>
    <property type="molecule type" value="Genomic_DNA"/>
</dbReference>
<organism evidence="2 3">
    <name type="scientific">Treponema bryantii</name>
    <dbReference type="NCBI Taxonomy" id="163"/>
    <lineage>
        <taxon>Bacteria</taxon>
        <taxon>Pseudomonadati</taxon>
        <taxon>Spirochaetota</taxon>
        <taxon>Spirochaetia</taxon>
        <taxon>Spirochaetales</taxon>
        <taxon>Treponemataceae</taxon>
        <taxon>Treponema</taxon>
    </lineage>
</organism>
<keyword evidence="1" id="KW-0732">Signal</keyword>
<protein>
    <recommendedName>
        <fullName evidence="4">DUF4843 domain-containing protein</fullName>
    </recommendedName>
</protein>
<feature type="signal peptide" evidence="1">
    <location>
        <begin position="1"/>
        <end position="28"/>
    </location>
</feature>
<sequence length="244" mass="27251">MNKVFCRKRLLFSLIFTGYLILFNTACGLDTFYVLDAPTNVVHKPEHGAIDFATSYFEFYTTDKEYESIKFLGTDVYYKIYKSSARLDSEVNDLENLASRDQSSSNAAEKLITSYRYQPLRGAGHDDVSVLIPSDGSDDKVYIRLSDYTSTYPAQITVNNDNIYGSGSRVIPVRNLSNKPSFNFSTIAADLRPKSGDVDVSDSGSSSDNYWYVSLFALAIGQDSTYSPIYSNILYLGSVRISAE</sequence>